<accession>A0ABQ8TTC3</accession>
<dbReference type="EMBL" id="JAJSOF020000003">
    <property type="protein sequence ID" value="KAJ4449952.1"/>
    <property type="molecule type" value="Genomic_DNA"/>
</dbReference>
<comment type="caution">
    <text evidence="1">The sequence shown here is derived from an EMBL/GenBank/DDBJ whole genome shotgun (WGS) entry which is preliminary data.</text>
</comment>
<evidence type="ECO:0000313" key="2">
    <source>
        <dbReference type="Proteomes" id="UP001148838"/>
    </source>
</evidence>
<organism evidence="1 2">
    <name type="scientific">Periplaneta americana</name>
    <name type="common">American cockroach</name>
    <name type="synonym">Blatta americana</name>
    <dbReference type="NCBI Taxonomy" id="6978"/>
    <lineage>
        <taxon>Eukaryota</taxon>
        <taxon>Metazoa</taxon>
        <taxon>Ecdysozoa</taxon>
        <taxon>Arthropoda</taxon>
        <taxon>Hexapoda</taxon>
        <taxon>Insecta</taxon>
        <taxon>Pterygota</taxon>
        <taxon>Neoptera</taxon>
        <taxon>Polyneoptera</taxon>
        <taxon>Dictyoptera</taxon>
        <taxon>Blattodea</taxon>
        <taxon>Blattoidea</taxon>
        <taxon>Blattidae</taxon>
        <taxon>Blattinae</taxon>
        <taxon>Periplaneta</taxon>
    </lineage>
</organism>
<gene>
    <name evidence="1" type="ORF">ANN_01359</name>
</gene>
<evidence type="ECO:0000313" key="1">
    <source>
        <dbReference type="EMBL" id="KAJ4449952.1"/>
    </source>
</evidence>
<name>A0ABQ8TTC3_PERAM</name>
<sequence length="202" mass="23513">MFACVQTTAAVNCFRYFVVIRDHSRNFCDDSRRKVQSFPLLCKVASFLHGNSIKMYFMNSNFMAHFRRIPNPLQLTTLSFAMYSRFEQTTPFVPGPAPSLLRQSAFGKYHVTQKWKVLDNIGHVPYIDESPFRHRCGVIFSVLRTTAVPADLDFRHLRSSVVGVRDSRGVPSHESRELFNKQQEMKWLARRRRSDTNLILLH</sequence>
<keyword evidence="2" id="KW-1185">Reference proteome</keyword>
<protein>
    <submittedName>
        <fullName evidence="1">Uncharacterized protein</fullName>
    </submittedName>
</protein>
<proteinExistence type="predicted"/>
<reference evidence="1 2" key="1">
    <citation type="journal article" date="2022" name="Allergy">
        <title>Genome assembly and annotation of Periplaneta americana reveal a comprehensive cockroach allergen profile.</title>
        <authorList>
            <person name="Wang L."/>
            <person name="Xiong Q."/>
            <person name="Saelim N."/>
            <person name="Wang L."/>
            <person name="Nong W."/>
            <person name="Wan A.T."/>
            <person name="Shi M."/>
            <person name="Liu X."/>
            <person name="Cao Q."/>
            <person name="Hui J.H.L."/>
            <person name="Sookrung N."/>
            <person name="Leung T.F."/>
            <person name="Tungtrongchitr A."/>
            <person name="Tsui S.K.W."/>
        </authorList>
    </citation>
    <scope>NUCLEOTIDE SEQUENCE [LARGE SCALE GENOMIC DNA]</scope>
    <source>
        <strain evidence="1">PWHHKU_190912</strain>
    </source>
</reference>
<dbReference type="Proteomes" id="UP001148838">
    <property type="component" value="Unassembled WGS sequence"/>
</dbReference>